<protein>
    <recommendedName>
        <fullName evidence="2">YolD-like protein</fullName>
    </recommendedName>
</protein>
<dbReference type="EMBL" id="VSSQ01004326">
    <property type="protein sequence ID" value="MPM24716.1"/>
    <property type="molecule type" value="Genomic_DNA"/>
</dbReference>
<accession>A0A644Y828</accession>
<evidence type="ECO:0008006" key="2">
    <source>
        <dbReference type="Google" id="ProtNLM"/>
    </source>
</evidence>
<name>A0A644Y828_9ZZZZ</name>
<organism evidence="1">
    <name type="scientific">bioreactor metagenome</name>
    <dbReference type="NCBI Taxonomy" id="1076179"/>
    <lineage>
        <taxon>unclassified sequences</taxon>
        <taxon>metagenomes</taxon>
        <taxon>ecological metagenomes</taxon>
    </lineage>
</organism>
<reference evidence="1" key="1">
    <citation type="submission" date="2019-08" db="EMBL/GenBank/DDBJ databases">
        <authorList>
            <person name="Kucharzyk K."/>
            <person name="Murdoch R.W."/>
            <person name="Higgins S."/>
            <person name="Loffler F."/>
        </authorList>
    </citation>
    <scope>NUCLEOTIDE SEQUENCE</scope>
</reference>
<sequence length="145" mass="16628">MKHPYDDILRLPHHVSKNHPQMSMRDRAAQFSPFAALTGYENAIDETGRLTEQRRELSEHELSELNRKMSILVEHLSEKPEVSIEYFVPDERKTGGFYMILTGSVVQISISGRTITMRDECVVRFDDIVKMSGAVFDRIDNPGSM</sequence>
<evidence type="ECO:0000313" key="1">
    <source>
        <dbReference type="EMBL" id="MPM24716.1"/>
    </source>
</evidence>
<proteinExistence type="predicted"/>
<gene>
    <name evidence="1" type="ORF">SDC9_71200</name>
</gene>
<comment type="caution">
    <text evidence="1">The sequence shown here is derived from an EMBL/GenBank/DDBJ whole genome shotgun (WGS) entry which is preliminary data.</text>
</comment>
<dbReference type="AlphaFoldDB" id="A0A644Y828"/>